<evidence type="ECO:0000256" key="1">
    <source>
        <dbReference type="SAM" id="MobiDB-lite"/>
    </source>
</evidence>
<comment type="caution">
    <text evidence="2">The sequence shown here is derived from an EMBL/GenBank/DDBJ whole genome shotgun (WGS) entry which is preliminary data.</text>
</comment>
<dbReference type="EMBL" id="VSRR010024623">
    <property type="protein sequence ID" value="MPC66329.1"/>
    <property type="molecule type" value="Genomic_DNA"/>
</dbReference>
<evidence type="ECO:0000313" key="2">
    <source>
        <dbReference type="EMBL" id="MPC66329.1"/>
    </source>
</evidence>
<reference evidence="2 3" key="1">
    <citation type="submission" date="2019-05" db="EMBL/GenBank/DDBJ databases">
        <title>Another draft genome of Portunus trituberculatus and its Hox gene families provides insights of decapod evolution.</title>
        <authorList>
            <person name="Jeong J.-H."/>
            <person name="Song I."/>
            <person name="Kim S."/>
            <person name="Choi T."/>
            <person name="Kim D."/>
            <person name="Ryu S."/>
            <person name="Kim W."/>
        </authorList>
    </citation>
    <scope>NUCLEOTIDE SEQUENCE [LARGE SCALE GENOMIC DNA]</scope>
    <source>
        <tissue evidence="2">Muscle</tissue>
    </source>
</reference>
<protein>
    <submittedName>
        <fullName evidence="2">Uncharacterized protein</fullName>
    </submittedName>
</protein>
<accession>A0A5B7H950</accession>
<name>A0A5B7H950_PORTR</name>
<keyword evidence="3" id="KW-1185">Reference proteome</keyword>
<dbReference type="AlphaFoldDB" id="A0A5B7H950"/>
<dbReference type="OrthoDB" id="5779068at2759"/>
<gene>
    <name evidence="2" type="ORF">E2C01_060476</name>
</gene>
<evidence type="ECO:0000313" key="3">
    <source>
        <dbReference type="Proteomes" id="UP000324222"/>
    </source>
</evidence>
<dbReference type="Proteomes" id="UP000324222">
    <property type="component" value="Unassembled WGS sequence"/>
</dbReference>
<organism evidence="2 3">
    <name type="scientific">Portunus trituberculatus</name>
    <name type="common">Swimming crab</name>
    <name type="synonym">Neptunus trituberculatus</name>
    <dbReference type="NCBI Taxonomy" id="210409"/>
    <lineage>
        <taxon>Eukaryota</taxon>
        <taxon>Metazoa</taxon>
        <taxon>Ecdysozoa</taxon>
        <taxon>Arthropoda</taxon>
        <taxon>Crustacea</taxon>
        <taxon>Multicrustacea</taxon>
        <taxon>Malacostraca</taxon>
        <taxon>Eumalacostraca</taxon>
        <taxon>Eucarida</taxon>
        <taxon>Decapoda</taxon>
        <taxon>Pleocyemata</taxon>
        <taxon>Brachyura</taxon>
        <taxon>Eubrachyura</taxon>
        <taxon>Portunoidea</taxon>
        <taxon>Portunidae</taxon>
        <taxon>Portuninae</taxon>
        <taxon>Portunus</taxon>
    </lineage>
</organism>
<proteinExistence type="predicted"/>
<feature type="region of interest" description="Disordered" evidence="1">
    <location>
        <begin position="38"/>
        <end position="73"/>
    </location>
</feature>
<sequence>MKFSKENSPSGMLVPLECKNPNLLMKGDKNVAAARALQKERRKNKRREKENMWKMNNKRNAMQEPIVMHYPAR</sequence>